<dbReference type="Pfam" id="PF12831">
    <property type="entry name" value="FAD_oxidored"/>
    <property type="match status" value="1"/>
</dbReference>
<reference evidence="11 12" key="1">
    <citation type="journal article" date="2020" name="Nature">
        <title>Bacterial chemolithoautotrophy via manganese oxidation.</title>
        <authorList>
            <person name="Yu H."/>
            <person name="Leadbetter J.R."/>
        </authorList>
    </citation>
    <scope>NUCLEOTIDE SEQUENCE [LARGE SCALE GENOMIC DNA]</scope>
    <source>
        <strain evidence="11 12">RBP-1</strain>
    </source>
</reference>
<gene>
    <name evidence="11" type="ORF">RAMLITH_21465</name>
</gene>
<keyword evidence="4" id="KW-0479">Metal-binding</keyword>
<sequence length="484" mass="52277">MRAAGVRGTASGPPRGIRHEPTHRLQLLPQKRNRRHFVKVIVIGGGWSGCAAAVSAARQGAQVTLLERTDALLGTGLVGGIFRNNGRFTATEEMIAMGGGEMFHAMDACALHRDIEFPGHRHASLYNISTIEPQVQRALAAAGVDVRYQVRITDVELDGRRIVAVRTKKNEGDLRFEADAFVETTGTAGVPNICTRHGNGCAMCILRCHTFGIRVGVAARCGVKEIDGHKLDQFGAMSGSCKLHKESLAPEIAEQLNRTGVVVVPIPRTGDAGSEKLEIKACQQYALPEYQENIVLLNTGHAKLMTPYFPQGELRKVPGFENARFEDPYAGGVGNSIRFLGMAPRDDALKVDGVDNLFCAGEKAGLLVGHTEAVVTGVLAGHNAARRAAGEPPLVLPGTLAIGDAISHVREQMQTEKGLGLKFTFSGSVYFERMKERGSYSIDVAAIRQRVEAAGLTGVFARGRQPRRATRRGPRKRWPDQPQG</sequence>
<organism evidence="11 12">
    <name type="scientific">Ramlibacter lithotrophicus</name>
    <dbReference type="NCBI Taxonomy" id="2606681"/>
    <lineage>
        <taxon>Bacteria</taxon>
        <taxon>Pseudomonadati</taxon>
        <taxon>Pseudomonadota</taxon>
        <taxon>Betaproteobacteria</taxon>
        <taxon>Burkholderiales</taxon>
        <taxon>Comamonadaceae</taxon>
        <taxon>Ramlibacter</taxon>
    </lineage>
</organism>
<dbReference type="EMBL" id="VTOX01000010">
    <property type="protein sequence ID" value="NKE68390.1"/>
    <property type="molecule type" value="Genomic_DNA"/>
</dbReference>
<keyword evidence="3" id="KW-0285">Flavoprotein</keyword>
<comment type="cofactor">
    <cofactor evidence="1">
        <name>FAD</name>
        <dbReference type="ChEBI" id="CHEBI:57692"/>
    </cofactor>
</comment>
<evidence type="ECO:0000256" key="9">
    <source>
        <dbReference type="SAM" id="MobiDB-lite"/>
    </source>
</evidence>
<keyword evidence="2" id="KW-0004">4Fe-4S</keyword>
<evidence type="ECO:0000256" key="8">
    <source>
        <dbReference type="ARBA" id="ARBA00023014"/>
    </source>
</evidence>
<dbReference type="AlphaFoldDB" id="A0A7X6DJM4"/>
<accession>A0A7X6DJM4</accession>
<protein>
    <submittedName>
        <fullName evidence="11">FAD-dependent oxidoreductase</fullName>
    </submittedName>
</protein>
<dbReference type="RefSeq" id="WP_168109509.1">
    <property type="nucleotide sequence ID" value="NZ_VTOX01000010.1"/>
</dbReference>
<dbReference type="Pfam" id="PF01134">
    <property type="entry name" value="GIDA"/>
    <property type="match status" value="1"/>
</dbReference>
<dbReference type="Proteomes" id="UP000521868">
    <property type="component" value="Unassembled WGS sequence"/>
</dbReference>
<dbReference type="InterPro" id="IPR040131">
    <property type="entry name" value="MnmG_N"/>
</dbReference>
<feature type="compositionally biased region" description="Basic residues" evidence="9">
    <location>
        <begin position="464"/>
        <end position="476"/>
    </location>
</feature>
<dbReference type="InterPro" id="IPR039650">
    <property type="entry name" value="HdrA-like"/>
</dbReference>
<dbReference type="InterPro" id="IPR036188">
    <property type="entry name" value="FAD/NAD-bd_sf"/>
</dbReference>
<feature type="region of interest" description="Disordered" evidence="9">
    <location>
        <begin position="1"/>
        <end position="20"/>
    </location>
</feature>
<evidence type="ECO:0000313" key="12">
    <source>
        <dbReference type="Proteomes" id="UP000521868"/>
    </source>
</evidence>
<evidence type="ECO:0000256" key="4">
    <source>
        <dbReference type="ARBA" id="ARBA00022723"/>
    </source>
</evidence>
<dbReference type="GO" id="GO:0051539">
    <property type="term" value="F:4 iron, 4 sulfur cluster binding"/>
    <property type="evidence" value="ECO:0007669"/>
    <property type="project" value="UniProtKB-KW"/>
</dbReference>
<keyword evidence="5" id="KW-0274">FAD</keyword>
<evidence type="ECO:0000256" key="1">
    <source>
        <dbReference type="ARBA" id="ARBA00001974"/>
    </source>
</evidence>
<name>A0A7X6DJM4_9BURK</name>
<evidence type="ECO:0000313" key="11">
    <source>
        <dbReference type="EMBL" id="NKE68390.1"/>
    </source>
</evidence>
<comment type="caution">
    <text evidence="11">The sequence shown here is derived from an EMBL/GenBank/DDBJ whole genome shotgun (WGS) entry which is preliminary data.</text>
</comment>
<dbReference type="Gene3D" id="3.50.50.60">
    <property type="entry name" value="FAD/NAD(P)-binding domain"/>
    <property type="match status" value="2"/>
</dbReference>
<feature type="region of interest" description="Disordered" evidence="9">
    <location>
        <begin position="463"/>
        <end position="484"/>
    </location>
</feature>
<evidence type="ECO:0000256" key="3">
    <source>
        <dbReference type="ARBA" id="ARBA00022630"/>
    </source>
</evidence>
<keyword evidence="8" id="KW-0411">Iron-sulfur</keyword>
<evidence type="ECO:0000256" key="7">
    <source>
        <dbReference type="ARBA" id="ARBA00023004"/>
    </source>
</evidence>
<dbReference type="SUPFAM" id="SSF51905">
    <property type="entry name" value="FAD/NAD(P)-binding domain"/>
    <property type="match status" value="1"/>
</dbReference>
<dbReference type="PRINTS" id="PR00411">
    <property type="entry name" value="PNDRDTASEI"/>
</dbReference>
<dbReference type="GO" id="GO:0016491">
    <property type="term" value="F:oxidoreductase activity"/>
    <property type="evidence" value="ECO:0007669"/>
    <property type="project" value="UniProtKB-KW"/>
</dbReference>
<dbReference type="PANTHER" id="PTHR43498">
    <property type="entry name" value="FERREDOXIN:COB-COM HETERODISULFIDE REDUCTASE SUBUNIT A"/>
    <property type="match status" value="1"/>
</dbReference>
<evidence type="ECO:0000256" key="2">
    <source>
        <dbReference type="ARBA" id="ARBA00022485"/>
    </source>
</evidence>
<evidence type="ECO:0000259" key="10">
    <source>
        <dbReference type="Pfam" id="PF01134"/>
    </source>
</evidence>
<feature type="domain" description="MnmG N-terminal" evidence="10">
    <location>
        <begin position="314"/>
        <end position="391"/>
    </location>
</feature>
<dbReference type="PANTHER" id="PTHR43498:SF1">
    <property type="entry name" value="COB--COM HETERODISULFIDE REDUCTASE IRON-SULFUR SUBUNIT A"/>
    <property type="match status" value="1"/>
</dbReference>
<keyword evidence="7" id="KW-0408">Iron</keyword>
<keyword evidence="6" id="KW-0560">Oxidoreductase</keyword>
<dbReference type="GO" id="GO:0046872">
    <property type="term" value="F:metal ion binding"/>
    <property type="evidence" value="ECO:0007669"/>
    <property type="project" value="UniProtKB-KW"/>
</dbReference>
<keyword evidence="12" id="KW-1185">Reference proteome</keyword>
<proteinExistence type="predicted"/>
<evidence type="ECO:0000256" key="6">
    <source>
        <dbReference type="ARBA" id="ARBA00023002"/>
    </source>
</evidence>
<evidence type="ECO:0000256" key="5">
    <source>
        <dbReference type="ARBA" id="ARBA00022827"/>
    </source>
</evidence>